<sequence length="340" mass="39023">MRSTILFLIKHKLKLHKNIMSKGKINESFWYIRTLFPYLSHQIHKALMSISSGIILILSPTDCTANTANILIPSRKIIDYHRLLEQKKNHNLQYSLINIPSQNKQESPKNANNNILDHIALLKERLRTDINTFDNTNLETKIPLPNNLKPNVCVKEKKLIPPRKNINNLKDTNHRLKIKNNQEIKNIHHKKNNHAYTVSNKNTSNYLFPKTIENNQRKLRKYFWPVTGNIVNFKKNNNGVDILTPPNTSIKAAADGMVIYVGNDLVELGNTILIRHDDSIVTVYSHIDTPYVQKGQKVSRGHTIGLSGKSGNAQHPQVHFELRKNAIAMDPIKFLEEKIP</sequence>
<dbReference type="CDD" id="cd12797">
    <property type="entry name" value="M23_peptidase"/>
    <property type="match status" value="1"/>
</dbReference>
<dbReference type="RefSeq" id="WP_015452478.1">
    <property type="nucleotide sequence ID" value="NC_020549.1"/>
</dbReference>
<organism evidence="2 3">
    <name type="scientific">Candidatus Liberibacter asiaticus str. gxpsy</name>
    <dbReference type="NCBI Taxonomy" id="1174529"/>
    <lineage>
        <taxon>Bacteria</taxon>
        <taxon>Pseudomonadati</taxon>
        <taxon>Pseudomonadota</taxon>
        <taxon>Alphaproteobacteria</taxon>
        <taxon>Hyphomicrobiales</taxon>
        <taxon>Rhizobiaceae</taxon>
        <taxon>Liberibacter</taxon>
    </lineage>
</organism>
<dbReference type="EMBL" id="CP004005">
    <property type="protein sequence ID" value="AGH16881.1"/>
    <property type="molecule type" value="Genomic_DNA"/>
</dbReference>
<dbReference type="Pfam" id="PF01551">
    <property type="entry name" value="Peptidase_M23"/>
    <property type="match status" value="1"/>
</dbReference>
<evidence type="ECO:0000313" key="3">
    <source>
        <dbReference type="Proteomes" id="UP000011820"/>
    </source>
</evidence>
<name>A0ABM5NFM3_LIBAS</name>
<dbReference type="InterPro" id="IPR016047">
    <property type="entry name" value="M23ase_b-sheet_dom"/>
</dbReference>
<gene>
    <name evidence="2" type="ORF">WSI_02555</name>
</gene>
<dbReference type="SUPFAM" id="SSF51261">
    <property type="entry name" value="Duplicated hybrid motif"/>
    <property type="match status" value="1"/>
</dbReference>
<dbReference type="Gene3D" id="2.70.70.10">
    <property type="entry name" value="Glucose Permease (Domain IIA)"/>
    <property type="match status" value="1"/>
</dbReference>
<protein>
    <recommendedName>
        <fullName evidence="1">M23ase beta-sheet core domain-containing protein</fullName>
    </recommendedName>
</protein>
<dbReference type="InterPro" id="IPR050570">
    <property type="entry name" value="Cell_wall_metabolism_enzyme"/>
</dbReference>
<dbReference type="Proteomes" id="UP000011820">
    <property type="component" value="Chromosome"/>
</dbReference>
<dbReference type="PANTHER" id="PTHR21666:SF270">
    <property type="entry name" value="MUREIN HYDROLASE ACTIVATOR ENVC"/>
    <property type="match status" value="1"/>
</dbReference>
<dbReference type="InterPro" id="IPR011055">
    <property type="entry name" value="Dup_hybrid_motif"/>
</dbReference>
<proteinExistence type="predicted"/>
<evidence type="ECO:0000259" key="1">
    <source>
        <dbReference type="Pfam" id="PF01551"/>
    </source>
</evidence>
<reference evidence="2 3" key="1">
    <citation type="journal article" date="2013" name="Genome Announc.">
        <title>Complete Genome Sequence of a Chinese Strain of 'Candidatus Liberibacter asiaticus'.</title>
        <authorList>
            <person name="Lin H."/>
            <person name="Han C.S."/>
            <person name="Liu B."/>
            <person name="Lou B."/>
            <person name="Bai X."/>
            <person name="Deng C."/>
            <person name="Civerolo E.L."/>
            <person name="Gupta G."/>
        </authorList>
    </citation>
    <scope>NUCLEOTIDE SEQUENCE [LARGE SCALE GENOMIC DNA]</scope>
    <source>
        <strain evidence="3">gxpsy</strain>
    </source>
</reference>
<dbReference type="GeneID" id="93076884"/>
<evidence type="ECO:0000313" key="2">
    <source>
        <dbReference type="EMBL" id="AGH16881.1"/>
    </source>
</evidence>
<accession>A0ABM5NFM3</accession>
<feature type="domain" description="M23ase beta-sheet core" evidence="1">
    <location>
        <begin position="236"/>
        <end position="331"/>
    </location>
</feature>
<keyword evidence="3" id="KW-1185">Reference proteome</keyword>
<dbReference type="PANTHER" id="PTHR21666">
    <property type="entry name" value="PEPTIDASE-RELATED"/>
    <property type="match status" value="1"/>
</dbReference>